<dbReference type="InterPro" id="IPR050204">
    <property type="entry name" value="AraC_XylS_family_regulators"/>
</dbReference>
<evidence type="ECO:0000256" key="2">
    <source>
        <dbReference type="ARBA" id="ARBA00023125"/>
    </source>
</evidence>
<dbReference type="InterPro" id="IPR020449">
    <property type="entry name" value="Tscrpt_reg_AraC-type_HTH"/>
</dbReference>
<evidence type="ECO:0000313" key="6">
    <source>
        <dbReference type="Proteomes" id="UP000295023"/>
    </source>
</evidence>
<dbReference type="InterPro" id="IPR009057">
    <property type="entry name" value="Homeodomain-like_sf"/>
</dbReference>
<proteinExistence type="predicted"/>
<dbReference type="Pfam" id="PF12833">
    <property type="entry name" value="HTH_18"/>
    <property type="match status" value="1"/>
</dbReference>
<dbReference type="GO" id="GO:0043565">
    <property type="term" value="F:sequence-specific DNA binding"/>
    <property type="evidence" value="ECO:0007669"/>
    <property type="project" value="InterPro"/>
</dbReference>
<dbReference type="AlphaFoldDB" id="A0A4V2WLU7"/>
<organism evidence="5 6">
    <name type="scientific">Roseicella aquatilis</name>
    <dbReference type="NCBI Taxonomy" id="2527868"/>
    <lineage>
        <taxon>Bacteria</taxon>
        <taxon>Pseudomonadati</taxon>
        <taxon>Pseudomonadota</taxon>
        <taxon>Alphaproteobacteria</taxon>
        <taxon>Acetobacterales</taxon>
        <taxon>Roseomonadaceae</taxon>
        <taxon>Roseicella</taxon>
    </lineage>
</organism>
<dbReference type="GO" id="GO:0003700">
    <property type="term" value="F:DNA-binding transcription factor activity"/>
    <property type="evidence" value="ECO:0007669"/>
    <property type="project" value="InterPro"/>
</dbReference>
<dbReference type="OrthoDB" id="9802263at2"/>
<sequence length="364" mass="40171">MSMNSGQRASGLAVEAAGATAPARLPELRFSTSDLPAPRQFEAWRERLSAWMEVLPVDDPRTGFVAEQRSWHLGPLAVTWSSSRNGSLNRREAARARRDQLDHWVITFMRQGEFRCRLGDDSVTLDQHNLALYGMQHSNHADRGAAEWLMVFVARDALPEIAPSFDALLGRTLDTALGGLLRGYLDGLTRQLPRMTRAEAPRATEATLAVLRAAVTGSAEHCAAARPQLQTVMRSRVTALIRQNIGSARLDPTRLCRMAGVSRSQLYRIFEPEGGVAHAIQRERLRAIRRALADPAERRSIGRIAEGCGMPDPSSFSRAFRQEFGMTPGEFRDVARSAGGSVLPDSLISGQPRPLDAMFRHLRG</sequence>
<keyword evidence="1" id="KW-0805">Transcription regulation</keyword>
<dbReference type="InterPro" id="IPR018062">
    <property type="entry name" value="HTH_AraC-typ_CS"/>
</dbReference>
<protein>
    <submittedName>
        <fullName evidence="5">Helix-turn-helix domain-containing protein</fullName>
    </submittedName>
</protein>
<feature type="domain" description="HTH araC/xylS-type" evidence="4">
    <location>
        <begin position="235"/>
        <end position="334"/>
    </location>
</feature>
<evidence type="ECO:0000259" key="4">
    <source>
        <dbReference type="PROSITE" id="PS01124"/>
    </source>
</evidence>
<dbReference type="PROSITE" id="PS00041">
    <property type="entry name" value="HTH_ARAC_FAMILY_1"/>
    <property type="match status" value="1"/>
</dbReference>
<name>A0A4V2WLU7_9PROT</name>
<keyword evidence="3" id="KW-0804">Transcription</keyword>
<gene>
    <name evidence="5" type="ORF">EXY23_05400</name>
</gene>
<dbReference type="Proteomes" id="UP000295023">
    <property type="component" value="Unassembled WGS sequence"/>
</dbReference>
<evidence type="ECO:0000313" key="5">
    <source>
        <dbReference type="EMBL" id="TCZ64815.1"/>
    </source>
</evidence>
<dbReference type="PANTHER" id="PTHR46796:SF6">
    <property type="entry name" value="ARAC SUBFAMILY"/>
    <property type="match status" value="1"/>
</dbReference>
<keyword evidence="2" id="KW-0238">DNA-binding</keyword>
<evidence type="ECO:0000256" key="3">
    <source>
        <dbReference type="ARBA" id="ARBA00023163"/>
    </source>
</evidence>
<evidence type="ECO:0000256" key="1">
    <source>
        <dbReference type="ARBA" id="ARBA00023015"/>
    </source>
</evidence>
<dbReference type="PRINTS" id="PR00032">
    <property type="entry name" value="HTHARAC"/>
</dbReference>
<keyword evidence="6" id="KW-1185">Reference proteome</keyword>
<dbReference type="InterPro" id="IPR018060">
    <property type="entry name" value="HTH_AraC"/>
</dbReference>
<dbReference type="Gene3D" id="1.10.10.60">
    <property type="entry name" value="Homeodomain-like"/>
    <property type="match status" value="1"/>
</dbReference>
<dbReference type="SUPFAM" id="SSF46689">
    <property type="entry name" value="Homeodomain-like"/>
    <property type="match status" value="1"/>
</dbReference>
<dbReference type="PROSITE" id="PS01124">
    <property type="entry name" value="HTH_ARAC_FAMILY_2"/>
    <property type="match status" value="1"/>
</dbReference>
<dbReference type="PANTHER" id="PTHR46796">
    <property type="entry name" value="HTH-TYPE TRANSCRIPTIONAL ACTIVATOR RHAS-RELATED"/>
    <property type="match status" value="1"/>
</dbReference>
<reference evidence="5 6" key="1">
    <citation type="submission" date="2019-03" db="EMBL/GenBank/DDBJ databases">
        <title>Paracraurococcus aquatilis NE82 genome sequence.</title>
        <authorList>
            <person name="Zhao Y."/>
            <person name="Du Z."/>
        </authorList>
    </citation>
    <scope>NUCLEOTIDE SEQUENCE [LARGE SCALE GENOMIC DNA]</scope>
    <source>
        <strain evidence="5 6">NE82</strain>
    </source>
</reference>
<dbReference type="SMART" id="SM00342">
    <property type="entry name" value="HTH_ARAC"/>
    <property type="match status" value="1"/>
</dbReference>
<comment type="caution">
    <text evidence="5">The sequence shown here is derived from an EMBL/GenBank/DDBJ whole genome shotgun (WGS) entry which is preliminary data.</text>
</comment>
<dbReference type="EMBL" id="SKBM01000004">
    <property type="protein sequence ID" value="TCZ64815.1"/>
    <property type="molecule type" value="Genomic_DNA"/>
</dbReference>
<accession>A0A4V2WLU7</accession>